<dbReference type="AlphaFoldDB" id="A0A5C6AJJ6"/>
<keyword evidence="1" id="KW-0732">Signal</keyword>
<reference evidence="2 3" key="1">
    <citation type="submission" date="2019-02" db="EMBL/GenBank/DDBJ databases">
        <title>Deep-cultivation of Planctomycetes and their phenomic and genomic characterization uncovers novel biology.</title>
        <authorList>
            <person name="Wiegand S."/>
            <person name="Jogler M."/>
            <person name="Boedeker C."/>
            <person name="Pinto D."/>
            <person name="Vollmers J."/>
            <person name="Rivas-Marin E."/>
            <person name="Kohn T."/>
            <person name="Peeters S.H."/>
            <person name="Heuer A."/>
            <person name="Rast P."/>
            <person name="Oberbeckmann S."/>
            <person name="Bunk B."/>
            <person name="Jeske O."/>
            <person name="Meyerdierks A."/>
            <person name="Storesund J.E."/>
            <person name="Kallscheuer N."/>
            <person name="Luecker S."/>
            <person name="Lage O.M."/>
            <person name="Pohl T."/>
            <person name="Merkel B.J."/>
            <person name="Hornburger P."/>
            <person name="Mueller R.-W."/>
            <person name="Bruemmer F."/>
            <person name="Labrenz M."/>
            <person name="Spormann A.M."/>
            <person name="Op Den Camp H."/>
            <person name="Overmann J."/>
            <person name="Amann R."/>
            <person name="Jetten M.S.M."/>
            <person name="Mascher T."/>
            <person name="Medema M.H."/>
            <person name="Devos D.P."/>
            <person name="Kaster A.-K."/>
            <person name="Ovreas L."/>
            <person name="Rohde M."/>
            <person name="Galperin M.Y."/>
            <person name="Jogler C."/>
        </authorList>
    </citation>
    <scope>NUCLEOTIDE SEQUENCE [LARGE SCALE GENOMIC DNA]</scope>
    <source>
        <strain evidence="2 3">Pla52n</strain>
    </source>
</reference>
<evidence type="ECO:0000256" key="1">
    <source>
        <dbReference type="SAM" id="SignalP"/>
    </source>
</evidence>
<keyword evidence="3" id="KW-1185">Reference proteome</keyword>
<evidence type="ECO:0000313" key="2">
    <source>
        <dbReference type="EMBL" id="TWT98373.1"/>
    </source>
</evidence>
<feature type="chain" id="PRO_5022677313" evidence="1">
    <location>
        <begin position="19"/>
        <end position="142"/>
    </location>
</feature>
<dbReference type="EMBL" id="SJPN01000006">
    <property type="protein sequence ID" value="TWT98373.1"/>
    <property type="molecule type" value="Genomic_DNA"/>
</dbReference>
<comment type="caution">
    <text evidence="2">The sequence shown here is derived from an EMBL/GenBank/DDBJ whole genome shotgun (WGS) entry which is preliminary data.</text>
</comment>
<gene>
    <name evidence="2" type="ORF">Pla52n_48850</name>
</gene>
<sequence precursor="true">MRFAFTCSLLVVAAGTLAAQDCVRYVVPYNYVRVCGTASYSGCLTGQTSQCGNPETSAICVNKDWRWYDDDYNATVKEQRNAASEEEGRLADEANPDHYECWKEGDCECEWEDTFWQCQGGQNENWVEEKDVYELSGVQCFG</sequence>
<accession>A0A5C6AJJ6</accession>
<dbReference type="RefSeq" id="WP_146521964.1">
    <property type="nucleotide sequence ID" value="NZ_CP151726.1"/>
</dbReference>
<dbReference type="Proteomes" id="UP000320176">
    <property type="component" value="Unassembled WGS sequence"/>
</dbReference>
<dbReference type="OrthoDB" id="296253at2"/>
<evidence type="ECO:0000313" key="3">
    <source>
        <dbReference type="Proteomes" id="UP000320176"/>
    </source>
</evidence>
<protein>
    <submittedName>
        <fullName evidence="2">Uncharacterized protein</fullName>
    </submittedName>
</protein>
<name>A0A5C6AJJ6_9BACT</name>
<feature type="signal peptide" evidence="1">
    <location>
        <begin position="1"/>
        <end position="18"/>
    </location>
</feature>
<organism evidence="2 3">
    <name type="scientific">Stieleria varia</name>
    <dbReference type="NCBI Taxonomy" id="2528005"/>
    <lineage>
        <taxon>Bacteria</taxon>
        <taxon>Pseudomonadati</taxon>
        <taxon>Planctomycetota</taxon>
        <taxon>Planctomycetia</taxon>
        <taxon>Pirellulales</taxon>
        <taxon>Pirellulaceae</taxon>
        <taxon>Stieleria</taxon>
    </lineage>
</organism>
<proteinExistence type="predicted"/>